<dbReference type="EC" id="3.2.2.27" evidence="3"/>
<dbReference type="GO" id="GO:0051539">
    <property type="term" value="F:4 iron, 4 sulfur cluster binding"/>
    <property type="evidence" value="ECO:0007669"/>
    <property type="project" value="UniProtKB-KW"/>
</dbReference>
<evidence type="ECO:0000256" key="8">
    <source>
        <dbReference type="ARBA" id="ARBA00022801"/>
    </source>
</evidence>
<comment type="similarity">
    <text evidence="2">Belongs to the uracil-DNA glycosylase (UDG) superfamily. Type 4 (UDGa) family.</text>
</comment>
<evidence type="ECO:0000256" key="2">
    <source>
        <dbReference type="ARBA" id="ARBA00006521"/>
    </source>
</evidence>
<evidence type="ECO:0000313" key="14">
    <source>
        <dbReference type="Proteomes" id="UP000503399"/>
    </source>
</evidence>
<keyword evidence="10" id="KW-0411">Iron-sulfur</keyword>
<dbReference type="PANTHER" id="PTHR33693">
    <property type="entry name" value="TYPE-5 URACIL-DNA GLYCOSYLASE"/>
    <property type="match status" value="1"/>
</dbReference>
<evidence type="ECO:0000259" key="12">
    <source>
        <dbReference type="SMART" id="SM00986"/>
    </source>
</evidence>
<evidence type="ECO:0000256" key="4">
    <source>
        <dbReference type="ARBA" id="ARBA00019403"/>
    </source>
</evidence>
<protein>
    <recommendedName>
        <fullName evidence="4">Type-4 uracil-DNA glycosylase</fullName>
        <ecNumber evidence="3">3.2.2.27</ecNumber>
    </recommendedName>
</protein>
<evidence type="ECO:0000256" key="5">
    <source>
        <dbReference type="ARBA" id="ARBA00022485"/>
    </source>
</evidence>
<evidence type="ECO:0000256" key="1">
    <source>
        <dbReference type="ARBA" id="ARBA00001400"/>
    </source>
</evidence>
<feature type="domain" description="Uracil-DNA glycosylase-like" evidence="12">
    <location>
        <begin position="45"/>
        <end position="192"/>
    </location>
</feature>
<dbReference type="InterPro" id="IPR005273">
    <property type="entry name" value="Ura-DNA_glyco_family4"/>
</dbReference>
<dbReference type="InterPro" id="IPR036895">
    <property type="entry name" value="Uracil-DNA_glycosylase-like_sf"/>
</dbReference>
<dbReference type="SMART" id="SM00986">
    <property type="entry name" value="UDG"/>
    <property type="match status" value="1"/>
</dbReference>
<dbReference type="CDD" id="cd10030">
    <property type="entry name" value="UDG-F4_TTUDGA_SPO1dp_like"/>
    <property type="match status" value="1"/>
</dbReference>
<gene>
    <name evidence="13" type="primary">udg</name>
    <name evidence="13" type="ORF">R50_1783</name>
</gene>
<reference evidence="13 14" key="1">
    <citation type="submission" date="2020-02" db="EMBL/GenBank/DDBJ databases">
        <authorList>
            <person name="Hogendoorn C."/>
        </authorList>
    </citation>
    <scope>NUCLEOTIDE SEQUENCE [LARGE SCALE GENOMIC DNA]</scope>
    <source>
        <strain evidence="13">R501</strain>
    </source>
</reference>
<keyword evidence="8 13" id="KW-0378">Hydrolase</keyword>
<proteinExistence type="inferred from homology"/>
<keyword evidence="13" id="KW-0326">Glycosidase</keyword>
<evidence type="ECO:0000256" key="6">
    <source>
        <dbReference type="ARBA" id="ARBA00022723"/>
    </source>
</evidence>
<evidence type="ECO:0000256" key="11">
    <source>
        <dbReference type="ARBA" id="ARBA00023204"/>
    </source>
</evidence>
<dbReference type="InterPro" id="IPR051536">
    <property type="entry name" value="UDG_Type-4/5"/>
</dbReference>
<dbReference type="Pfam" id="PF03167">
    <property type="entry name" value="UDG"/>
    <property type="match status" value="1"/>
</dbReference>
<dbReference type="EMBL" id="LR778114">
    <property type="protein sequence ID" value="CAB1129284.1"/>
    <property type="molecule type" value="Genomic_DNA"/>
</dbReference>
<dbReference type="SMART" id="SM00987">
    <property type="entry name" value="UreE_C"/>
    <property type="match status" value="1"/>
</dbReference>
<evidence type="ECO:0000256" key="7">
    <source>
        <dbReference type="ARBA" id="ARBA00022763"/>
    </source>
</evidence>
<dbReference type="InterPro" id="IPR005122">
    <property type="entry name" value="Uracil-DNA_glycosylase-like"/>
</dbReference>
<name>A0A6F8ZHP4_9FIRM</name>
<dbReference type="GO" id="GO:0004844">
    <property type="term" value="F:uracil DNA N-glycosylase activity"/>
    <property type="evidence" value="ECO:0007669"/>
    <property type="project" value="UniProtKB-EC"/>
</dbReference>
<dbReference type="GO" id="GO:0046872">
    <property type="term" value="F:metal ion binding"/>
    <property type="evidence" value="ECO:0007669"/>
    <property type="project" value="UniProtKB-KW"/>
</dbReference>
<dbReference type="Gene3D" id="3.40.470.10">
    <property type="entry name" value="Uracil-DNA glycosylase-like domain"/>
    <property type="match status" value="1"/>
</dbReference>
<dbReference type="Proteomes" id="UP000503399">
    <property type="component" value="Chromosome"/>
</dbReference>
<evidence type="ECO:0000256" key="3">
    <source>
        <dbReference type="ARBA" id="ARBA00012030"/>
    </source>
</evidence>
<dbReference type="AlphaFoldDB" id="A0A6F8ZHP4"/>
<dbReference type="PANTHER" id="PTHR33693:SF1">
    <property type="entry name" value="TYPE-4 URACIL-DNA GLYCOSYLASE"/>
    <property type="match status" value="1"/>
</dbReference>
<dbReference type="GO" id="GO:0006281">
    <property type="term" value="P:DNA repair"/>
    <property type="evidence" value="ECO:0007669"/>
    <property type="project" value="UniProtKB-KW"/>
</dbReference>
<dbReference type="SUPFAM" id="SSF52141">
    <property type="entry name" value="Uracil-DNA glycosylase-like"/>
    <property type="match status" value="1"/>
</dbReference>
<dbReference type="NCBIfam" id="TIGR00758">
    <property type="entry name" value="UDG_fam4"/>
    <property type="match status" value="1"/>
</dbReference>
<keyword evidence="6" id="KW-0479">Metal-binding</keyword>
<keyword evidence="11" id="KW-0234">DNA repair</keyword>
<sequence>MATGTFSLEMHLARLEAAHDLAELREVVRRCEACPLARMGHGPTFGEGVPGSALLLIGEAPGEEEDRQGRPFVGRAGQLLDRILEAAGFSRTRNVYITNVVKCRPPGNRVPTPAEQAACRPNLLAELRRLHPRIVVLLGRTALGAMLKTRQGITQARGHWVEHNGVWLLPTYHPAALLRNPALKTVVWDDFRAVVAKYREVVDPGHQGPAV</sequence>
<evidence type="ECO:0000256" key="10">
    <source>
        <dbReference type="ARBA" id="ARBA00023014"/>
    </source>
</evidence>
<accession>A0A6F8ZHP4</accession>
<keyword evidence="14" id="KW-1185">Reference proteome</keyword>
<keyword evidence="9" id="KW-0408">Iron</keyword>
<keyword evidence="5" id="KW-0004">4Fe-4S</keyword>
<evidence type="ECO:0000256" key="9">
    <source>
        <dbReference type="ARBA" id="ARBA00023004"/>
    </source>
</evidence>
<dbReference type="KEGG" id="hfv:R50_1783"/>
<keyword evidence="7" id="KW-0227">DNA damage</keyword>
<evidence type="ECO:0000313" key="13">
    <source>
        <dbReference type="EMBL" id="CAB1129284.1"/>
    </source>
</evidence>
<organism evidence="13 14">
    <name type="scientific">Candidatus Hydrogenisulfobacillus filiaventi</name>
    <dbReference type="NCBI Taxonomy" id="2707344"/>
    <lineage>
        <taxon>Bacteria</taxon>
        <taxon>Bacillati</taxon>
        <taxon>Bacillota</taxon>
        <taxon>Clostridia</taxon>
        <taxon>Eubacteriales</taxon>
        <taxon>Clostridiales Family XVII. Incertae Sedis</taxon>
        <taxon>Candidatus Hydrogenisulfobacillus</taxon>
    </lineage>
</organism>
<comment type="catalytic activity">
    <reaction evidence="1">
        <text>Hydrolyzes single-stranded DNA or mismatched double-stranded DNA and polynucleotides, releasing free uracil.</text>
        <dbReference type="EC" id="3.2.2.27"/>
    </reaction>
</comment>